<proteinExistence type="predicted"/>
<dbReference type="InterPro" id="IPR012337">
    <property type="entry name" value="RNaseH-like_sf"/>
</dbReference>
<dbReference type="InterPro" id="IPR036397">
    <property type="entry name" value="RNaseH_sf"/>
</dbReference>
<reference evidence="6 7" key="1">
    <citation type="submission" date="2018-09" db="EMBL/GenBank/DDBJ databases">
        <title>A high-quality reference genome of wild soybean provides a powerful tool to mine soybean genomes.</title>
        <authorList>
            <person name="Xie M."/>
            <person name="Chung C.Y.L."/>
            <person name="Li M.-W."/>
            <person name="Wong F.-L."/>
            <person name="Chan T.-F."/>
            <person name="Lam H.-M."/>
        </authorList>
    </citation>
    <scope>NUCLEOTIDE SEQUENCE [LARGE SCALE GENOMIC DNA]</scope>
    <source>
        <strain evidence="7">cv. W05</strain>
        <tissue evidence="6">Hypocotyl of etiolated seedlings</tissue>
    </source>
</reference>
<dbReference type="InterPro" id="IPR001584">
    <property type="entry name" value="Integrase_cat-core"/>
</dbReference>
<dbReference type="Pfam" id="PF22936">
    <property type="entry name" value="Pol_BBD"/>
    <property type="match status" value="1"/>
</dbReference>
<keyword evidence="2" id="KW-0862">Zinc</keyword>
<dbReference type="Proteomes" id="UP000289340">
    <property type="component" value="Chromosome 5"/>
</dbReference>
<evidence type="ECO:0000259" key="4">
    <source>
        <dbReference type="PROSITE" id="PS50158"/>
    </source>
</evidence>
<dbReference type="GO" id="GO:0015074">
    <property type="term" value="P:DNA integration"/>
    <property type="evidence" value="ECO:0007669"/>
    <property type="project" value="InterPro"/>
</dbReference>
<dbReference type="Pfam" id="PF00665">
    <property type="entry name" value="rve"/>
    <property type="match status" value="1"/>
</dbReference>
<dbReference type="GO" id="GO:0006508">
    <property type="term" value="P:proteolysis"/>
    <property type="evidence" value="ECO:0007669"/>
    <property type="project" value="UniProtKB-KW"/>
</dbReference>
<dbReference type="GO" id="GO:0008270">
    <property type="term" value="F:zinc ion binding"/>
    <property type="evidence" value="ECO:0007669"/>
    <property type="project" value="UniProtKB-KW"/>
</dbReference>
<dbReference type="SUPFAM" id="SSF53098">
    <property type="entry name" value="Ribonuclease H-like"/>
    <property type="match status" value="1"/>
</dbReference>
<dbReference type="PROSITE" id="PS50994">
    <property type="entry name" value="INTEGRASE"/>
    <property type="match status" value="1"/>
</dbReference>
<keyword evidence="7" id="KW-1185">Reference proteome</keyword>
<dbReference type="GO" id="GO:0003676">
    <property type="term" value="F:nucleic acid binding"/>
    <property type="evidence" value="ECO:0007669"/>
    <property type="project" value="InterPro"/>
</dbReference>
<dbReference type="InterPro" id="IPR036875">
    <property type="entry name" value="Znf_CCHC_sf"/>
</dbReference>
<dbReference type="InterPro" id="IPR001878">
    <property type="entry name" value="Znf_CCHC"/>
</dbReference>
<dbReference type="SUPFAM" id="SSF57756">
    <property type="entry name" value="Retrovirus zinc finger-like domains"/>
    <property type="match status" value="1"/>
</dbReference>
<keyword evidence="1" id="KW-0378">Hydrolase</keyword>
<sequence>MSNTIRIEKFNGKNNFNLWRIKMRALLKEQRVWAAVASASVKKEMASESKEKASISKTEELAEQEEKAHSLILLSLSDEVLYEVANEETASGIWLKLEKLYMTKSICNKLFLKRRLFGLHMKEGTSLKDHLDELNSILMELRDIDVKIEDEDVAMILLASLPPSYESFVNSLSVGKECVTTEEVKSSLYSRELRSKAPGNSEESNGSGLVVSNSNKNIKKKVFKGKKKTHVNPKDICNYCKDPGHWKNDCPKKKGKPFAAVAKEGSTSENECVLSVADHHQHSKNQWIIDSDCSFHMCPNKTWFDTYEEKSGGNVFMGNDVSCKTIGIGTVKIKMHDGIIRTLTEVRHVPELKKNLISIGIMDGKGFKCSTENGVMKIQKGSIMVMKGIKRGNLYILQGTTCFEDGLVAAASRSNKSIPDLTQLWHMRLGHMSEKAIHTTKGTLDYIHADCWGPARVPSLGGGRYFLSITDDYSRMTWIFIMSQKSQALKCFKEWKALIEKQTERKVKRLRTDNGLEFCSIEFNKFCKDEGIARQLTVRNTPQQNGVAKRMMQSYPARALDRRLQEHWAKDAREGLRVLMSLRWCLLSLPFSIPLPFIFQEAKESIDEEDPMPTSSNGMDCELINWAKRASIAKRNFSVLSATEKSGKASISRLRAKREISALSAGVVFSQAWRMTGAKLKSTYSR</sequence>
<evidence type="ECO:0000256" key="2">
    <source>
        <dbReference type="PROSITE-ProRule" id="PRU00047"/>
    </source>
</evidence>
<feature type="domain" description="Integrase catalytic" evidence="5">
    <location>
        <begin position="415"/>
        <end position="602"/>
    </location>
</feature>
<dbReference type="Pfam" id="PF00098">
    <property type="entry name" value="zf-CCHC"/>
    <property type="match status" value="1"/>
</dbReference>
<feature type="region of interest" description="Disordered" evidence="3">
    <location>
        <begin position="191"/>
        <end position="212"/>
    </location>
</feature>
<gene>
    <name evidence="6" type="ORF">D0Y65_011707</name>
</gene>
<dbReference type="InterPro" id="IPR054722">
    <property type="entry name" value="PolX-like_BBD"/>
</dbReference>
<dbReference type="PROSITE" id="PS50158">
    <property type="entry name" value="ZF_CCHC"/>
    <property type="match status" value="1"/>
</dbReference>
<dbReference type="AlphaFoldDB" id="A0A445KL80"/>
<dbReference type="InterPro" id="IPR039537">
    <property type="entry name" value="Retrotran_Ty1/copia-like"/>
</dbReference>
<keyword evidence="2" id="KW-0479">Metal-binding</keyword>
<evidence type="ECO:0000313" key="7">
    <source>
        <dbReference type="Proteomes" id="UP000289340"/>
    </source>
</evidence>
<dbReference type="GO" id="GO:0008233">
    <property type="term" value="F:peptidase activity"/>
    <property type="evidence" value="ECO:0007669"/>
    <property type="project" value="UniProtKB-KW"/>
</dbReference>
<dbReference type="Gene3D" id="4.10.60.10">
    <property type="entry name" value="Zinc finger, CCHC-type"/>
    <property type="match status" value="1"/>
</dbReference>
<protein>
    <submittedName>
        <fullName evidence="6">Retrovirus-related Pol polyprotein from transposon TNT 1-94</fullName>
    </submittedName>
</protein>
<feature type="domain" description="CCHC-type" evidence="4">
    <location>
        <begin position="237"/>
        <end position="252"/>
    </location>
</feature>
<dbReference type="Gene3D" id="3.30.420.10">
    <property type="entry name" value="Ribonuclease H-like superfamily/Ribonuclease H"/>
    <property type="match status" value="1"/>
</dbReference>
<dbReference type="EMBL" id="QZWG01000005">
    <property type="protein sequence ID" value="RZC11622.1"/>
    <property type="molecule type" value="Genomic_DNA"/>
</dbReference>
<keyword evidence="2" id="KW-0863">Zinc-finger</keyword>
<organism evidence="6 7">
    <name type="scientific">Glycine soja</name>
    <name type="common">Wild soybean</name>
    <dbReference type="NCBI Taxonomy" id="3848"/>
    <lineage>
        <taxon>Eukaryota</taxon>
        <taxon>Viridiplantae</taxon>
        <taxon>Streptophyta</taxon>
        <taxon>Embryophyta</taxon>
        <taxon>Tracheophyta</taxon>
        <taxon>Spermatophyta</taxon>
        <taxon>Magnoliopsida</taxon>
        <taxon>eudicotyledons</taxon>
        <taxon>Gunneridae</taxon>
        <taxon>Pentapetalae</taxon>
        <taxon>rosids</taxon>
        <taxon>fabids</taxon>
        <taxon>Fabales</taxon>
        <taxon>Fabaceae</taxon>
        <taxon>Papilionoideae</taxon>
        <taxon>50 kb inversion clade</taxon>
        <taxon>NPAAA clade</taxon>
        <taxon>indigoferoid/millettioid clade</taxon>
        <taxon>Phaseoleae</taxon>
        <taxon>Glycine</taxon>
        <taxon>Glycine subgen. Soja</taxon>
    </lineage>
</organism>
<evidence type="ECO:0000259" key="5">
    <source>
        <dbReference type="PROSITE" id="PS50994"/>
    </source>
</evidence>
<evidence type="ECO:0000256" key="3">
    <source>
        <dbReference type="SAM" id="MobiDB-lite"/>
    </source>
</evidence>
<dbReference type="SMART" id="SM00343">
    <property type="entry name" value="ZnF_C2HC"/>
    <property type="match status" value="1"/>
</dbReference>
<dbReference type="Pfam" id="PF14223">
    <property type="entry name" value="Retrotran_gag_2"/>
    <property type="match status" value="1"/>
</dbReference>
<dbReference type="PANTHER" id="PTHR42648:SF31">
    <property type="entry name" value="RNA-DIRECTED DNA POLYMERASE"/>
    <property type="match status" value="1"/>
</dbReference>
<comment type="caution">
    <text evidence="6">The sequence shown here is derived from an EMBL/GenBank/DDBJ whole genome shotgun (WGS) entry which is preliminary data.</text>
</comment>
<accession>A0A445KL80</accession>
<evidence type="ECO:0000313" key="6">
    <source>
        <dbReference type="EMBL" id="RZC11622.1"/>
    </source>
</evidence>
<name>A0A445KL80_GLYSO</name>
<evidence type="ECO:0000256" key="1">
    <source>
        <dbReference type="ARBA" id="ARBA00022670"/>
    </source>
</evidence>
<keyword evidence="1" id="KW-0645">Protease</keyword>
<dbReference type="PANTHER" id="PTHR42648">
    <property type="entry name" value="TRANSPOSASE, PUTATIVE-RELATED"/>
    <property type="match status" value="1"/>
</dbReference>